<keyword evidence="6 7" id="KW-0472">Membrane</keyword>
<keyword evidence="3" id="KW-1003">Cell membrane</keyword>
<dbReference type="NCBIfam" id="TIGR00698">
    <property type="entry name" value="YeiH family putative sulfate export transporter"/>
    <property type="match status" value="1"/>
</dbReference>
<evidence type="ECO:0000313" key="9">
    <source>
        <dbReference type="Proteomes" id="UP001141619"/>
    </source>
</evidence>
<protein>
    <submittedName>
        <fullName evidence="8">Sulfate exporter family transporter</fullName>
    </submittedName>
</protein>
<evidence type="ECO:0000256" key="4">
    <source>
        <dbReference type="ARBA" id="ARBA00022692"/>
    </source>
</evidence>
<feature type="transmembrane region" description="Helical" evidence="7">
    <location>
        <begin position="274"/>
        <end position="293"/>
    </location>
</feature>
<feature type="transmembrane region" description="Helical" evidence="7">
    <location>
        <begin position="144"/>
        <end position="162"/>
    </location>
</feature>
<feature type="transmembrane region" description="Helical" evidence="7">
    <location>
        <begin position="114"/>
        <end position="132"/>
    </location>
</feature>
<accession>A0A9X3U0X4</accession>
<evidence type="ECO:0000256" key="2">
    <source>
        <dbReference type="ARBA" id="ARBA00007977"/>
    </source>
</evidence>
<proteinExistence type="inferred from homology"/>
<sequence length="327" mass="34658">MGFLLVAAIAMFSFWLVDGPIIDWGLSPLTVAILVGIAVGNSVYPVMARRSAYGVHIAKSLFLRAGIVLYGFHITLQEMVTVGWGGFLINLLMISCTFFLAIRLGRYLGLDRHTAMLIGAGSSICGAAAVLATDTVVRSQPGKTAVAVATVVVFGTISMLLYPLLHPYLGMTDVAFGIFAGSTIHEMAQVIGAGVAVSADATNAAVVEKMMRVMMLAPFLFLLGRGEAVMQEGDGRSEKPFIPWFALLFILVCLLNSTGILPSTWVEKLVAVDMALLAMAMAALGISTQFSAFREAGIRPILLAGGLFLFLIVGGYGINRSIGFLLG</sequence>
<dbReference type="EMBL" id="JANWOI010000005">
    <property type="protein sequence ID" value="MDA5194992.1"/>
    <property type="molecule type" value="Genomic_DNA"/>
</dbReference>
<feature type="transmembrane region" description="Helical" evidence="7">
    <location>
        <begin position="241"/>
        <end position="262"/>
    </location>
</feature>
<feature type="transmembrane region" description="Helical" evidence="7">
    <location>
        <begin position="300"/>
        <end position="318"/>
    </location>
</feature>
<organism evidence="8 9">
    <name type="scientific">Govanella unica</name>
    <dbReference type="NCBI Taxonomy" id="2975056"/>
    <lineage>
        <taxon>Bacteria</taxon>
        <taxon>Pseudomonadati</taxon>
        <taxon>Pseudomonadota</taxon>
        <taxon>Alphaproteobacteria</taxon>
        <taxon>Emcibacterales</taxon>
        <taxon>Govanellaceae</taxon>
        <taxon>Govanella</taxon>
    </lineage>
</organism>
<keyword evidence="5 7" id="KW-1133">Transmembrane helix</keyword>
<dbReference type="AlphaFoldDB" id="A0A9X3U0X4"/>
<comment type="subcellular location">
    <subcellularLocation>
        <location evidence="1">Cell membrane</location>
        <topology evidence="1">Multi-pass membrane protein</topology>
    </subcellularLocation>
</comment>
<name>A0A9X3U0X4_9PROT</name>
<feature type="transmembrane region" description="Helical" evidence="7">
    <location>
        <begin position="26"/>
        <end position="44"/>
    </location>
</feature>
<dbReference type="Proteomes" id="UP001141619">
    <property type="component" value="Unassembled WGS sequence"/>
</dbReference>
<evidence type="ECO:0000256" key="6">
    <source>
        <dbReference type="ARBA" id="ARBA00023136"/>
    </source>
</evidence>
<comment type="caution">
    <text evidence="8">The sequence shown here is derived from an EMBL/GenBank/DDBJ whole genome shotgun (WGS) entry which is preliminary data.</text>
</comment>
<dbReference type="PANTHER" id="PTHR30106:SF2">
    <property type="entry name" value="UPF0324 INNER MEMBRANE PROTEIN YEIH"/>
    <property type="match status" value="1"/>
</dbReference>
<evidence type="ECO:0000256" key="3">
    <source>
        <dbReference type="ARBA" id="ARBA00022475"/>
    </source>
</evidence>
<reference evidence="8" key="2">
    <citation type="journal article" date="2023" name="Syst. Appl. Microbiol.">
        <title>Govania unica gen. nov., sp. nov., a rare biosphere bacterium that represents a novel family in the class Alphaproteobacteria.</title>
        <authorList>
            <person name="Vandamme P."/>
            <person name="Peeters C."/>
            <person name="Hettiarachchi A."/>
            <person name="Cnockaert M."/>
            <person name="Carlier A."/>
        </authorList>
    </citation>
    <scope>NUCLEOTIDE SEQUENCE</scope>
    <source>
        <strain evidence="8">LMG 31809</strain>
    </source>
</reference>
<dbReference type="Pfam" id="PF03601">
    <property type="entry name" value="Cons_hypoth698"/>
    <property type="match status" value="1"/>
</dbReference>
<keyword evidence="4 7" id="KW-0812">Transmembrane</keyword>
<gene>
    <name evidence="8" type="ORF">NYP16_13630</name>
</gene>
<evidence type="ECO:0000313" key="8">
    <source>
        <dbReference type="EMBL" id="MDA5194992.1"/>
    </source>
</evidence>
<dbReference type="GO" id="GO:0005886">
    <property type="term" value="C:plasma membrane"/>
    <property type="evidence" value="ECO:0007669"/>
    <property type="project" value="UniProtKB-SubCell"/>
</dbReference>
<feature type="transmembrane region" description="Helical" evidence="7">
    <location>
        <begin position="56"/>
        <end position="76"/>
    </location>
</feature>
<dbReference type="InterPro" id="IPR004630">
    <property type="entry name" value="UPF0324_YeiH-like"/>
</dbReference>
<dbReference type="PANTHER" id="PTHR30106">
    <property type="entry name" value="INNER MEMBRANE PROTEIN YEIH-RELATED"/>
    <property type="match status" value="1"/>
</dbReference>
<comment type="similarity">
    <text evidence="2">Belongs to the UPF0324 family.</text>
</comment>
<keyword evidence="9" id="KW-1185">Reference proteome</keyword>
<evidence type="ECO:0000256" key="5">
    <source>
        <dbReference type="ARBA" id="ARBA00022989"/>
    </source>
</evidence>
<evidence type="ECO:0000256" key="1">
    <source>
        <dbReference type="ARBA" id="ARBA00004651"/>
    </source>
</evidence>
<feature type="transmembrane region" description="Helical" evidence="7">
    <location>
        <begin position="82"/>
        <end position="102"/>
    </location>
</feature>
<dbReference type="InterPro" id="IPR018383">
    <property type="entry name" value="UPF0324_pro"/>
</dbReference>
<reference evidence="8" key="1">
    <citation type="submission" date="2022-08" db="EMBL/GenBank/DDBJ databases">
        <authorList>
            <person name="Vandamme P."/>
            <person name="Hettiarachchi A."/>
            <person name="Peeters C."/>
            <person name="Cnockaert M."/>
            <person name="Carlier A."/>
        </authorList>
    </citation>
    <scope>NUCLEOTIDE SEQUENCE</scope>
    <source>
        <strain evidence="8">LMG 31809</strain>
    </source>
</reference>
<evidence type="ECO:0000256" key="7">
    <source>
        <dbReference type="SAM" id="Phobius"/>
    </source>
</evidence>